<dbReference type="InParanoid" id="A0A077ZWM1"/>
<feature type="region of interest" description="Disordered" evidence="2">
    <location>
        <begin position="432"/>
        <end position="457"/>
    </location>
</feature>
<dbReference type="EMBL" id="CCKQ01001769">
    <property type="protein sequence ID" value="CDW72876.1"/>
    <property type="molecule type" value="Genomic_DNA"/>
</dbReference>
<feature type="compositionally biased region" description="Polar residues" evidence="2">
    <location>
        <begin position="192"/>
        <end position="204"/>
    </location>
</feature>
<dbReference type="SUPFAM" id="SSF49348">
    <property type="entry name" value="Clathrin adaptor appendage domain"/>
    <property type="match status" value="1"/>
</dbReference>
<feature type="region of interest" description="Disordered" evidence="2">
    <location>
        <begin position="470"/>
        <end position="496"/>
    </location>
</feature>
<evidence type="ECO:0000313" key="3">
    <source>
        <dbReference type="EMBL" id="CDW72876.1"/>
    </source>
</evidence>
<dbReference type="InterPro" id="IPR013041">
    <property type="entry name" value="Clathrin_app_Ig-like_sf"/>
</dbReference>
<keyword evidence="4" id="KW-1185">Reference proteome</keyword>
<dbReference type="Proteomes" id="UP000039865">
    <property type="component" value="Unassembled WGS sequence"/>
</dbReference>
<gene>
    <name evidence="3" type="primary">Contig19311.g935</name>
    <name evidence="3" type="ORF">STYLEM_1843</name>
</gene>
<feature type="coiled-coil region" evidence="1">
    <location>
        <begin position="606"/>
        <end position="705"/>
    </location>
</feature>
<feature type="region of interest" description="Disordered" evidence="2">
    <location>
        <begin position="546"/>
        <end position="592"/>
    </location>
</feature>
<organism evidence="3 4">
    <name type="scientific">Stylonychia lemnae</name>
    <name type="common">Ciliate</name>
    <dbReference type="NCBI Taxonomy" id="5949"/>
    <lineage>
        <taxon>Eukaryota</taxon>
        <taxon>Sar</taxon>
        <taxon>Alveolata</taxon>
        <taxon>Ciliophora</taxon>
        <taxon>Intramacronucleata</taxon>
        <taxon>Spirotrichea</taxon>
        <taxon>Stichotrichia</taxon>
        <taxon>Sporadotrichida</taxon>
        <taxon>Oxytrichidae</taxon>
        <taxon>Stylonychinae</taxon>
        <taxon>Stylonychia</taxon>
    </lineage>
</organism>
<evidence type="ECO:0000256" key="2">
    <source>
        <dbReference type="SAM" id="MobiDB-lite"/>
    </source>
</evidence>
<protein>
    <submittedName>
        <fullName evidence="3">Uncharacterized protein</fullName>
    </submittedName>
</protein>
<dbReference type="AlphaFoldDB" id="A0A077ZWM1"/>
<feature type="region of interest" description="Disordered" evidence="2">
    <location>
        <begin position="189"/>
        <end position="220"/>
    </location>
</feature>
<keyword evidence="1" id="KW-0175">Coiled coil</keyword>
<sequence>MSASLGELLSQCLENKQGFDNFSDSIAAYVGDTTKNIKLQQPIVNLIKQTIKSKTHTSTQKLLSLRLLHKCFQKKNKEFNKYVDKKILSRLVILAQHNKQKNQETELIYKGETIFSEKDPDKNSAAAFLVLLLDCIEQWSKIYPLQDDNKTPSNYVKQYVALQQKKILFPSQCRGNPLASVGLVEESRLSRHNTNNSQANGQNRAKSDIRKASDNGQQIQKQLDTKKVAEELKAKMQKAKSVAKKSETFLAQLERNNFQADPSELIAMDQSLSQGKENCEFSIDQLMNEAIRPLISNSEQLLQQMLSYQEQILTAIAIIQPLCDSLKQEEKKAYKQFETSKQNSSPLKRNTVAKPKTKNAFATHAVEEKKNDEGGDLWSQLDQFATGVNQTGNSNQVTFGVGQIQQPIIDENDPFADAIREMQNVRQKGFQPEEQKVVKPVQQQPQQQQQQQAQEEPTDFFSRYNMLAQPESYDFNPPQEQNPQNNDYYDNQYNQQPMVSPNKIERQDSDHELDVIVNQPPPQEEEALGHVSLFKLVQEGKFDLESESRKKKQIQQQHSYPNYDQQDYNQYNNQYDNNQYQYNDSNGYQNQAQNSYQDNYYAGGGANDTGDQASEYKKKIESLKSQNMTLLTSNQMLKERVKNMESQQNSYQNDDMALQNQQLEQSMNNLRDYYEREMDNKDYQIKNKDYEIQQLMDEVNQLRSQLGMPPRESNQQVQAINSQQHQNNSYGSHSYQNAMMHNKFKQELTLRHLRMNQVMISIIYKSDLVQHISVNDEYDPKLDNLYFKSVFSDKFLIYDDENIQMGCIRSVSNEWRLITLKFFIGNKSQALPITNVQFQSDIQHVRIKDEDKFPEMISPKEQLEVVIYIGAQVLFVPSIKFCYQRQDVPMKWQRLKLPANPMYFCEPFNVTAAQFKSFWGFTKFPRSTKFDLDMKRASNLQQIKKILTLNEKHGLFVQGVDAKPNIVGYSGNHLEGYVFIMLEISASGTGCVLTVKTEVSDELTQKIMEYLLDLVAVKQQ</sequence>
<evidence type="ECO:0000256" key="1">
    <source>
        <dbReference type="SAM" id="Coils"/>
    </source>
</evidence>
<evidence type="ECO:0000313" key="4">
    <source>
        <dbReference type="Proteomes" id="UP000039865"/>
    </source>
</evidence>
<feature type="compositionally biased region" description="Low complexity" evidence="2">
    <location>
        <begin position="438"/>
        <end position="455"/>
    </location>
</feature>
<name>A0A077ZWM1_STYLE</name>
<accession>A0A077ZWM1</accession>
<feature type="compositionally biased region" description="Low complexity" evidence="2">
    <location>
        <begin position="560"/>
        <end position="591"/>
    </location>
</feature>
<reference evidence="3 4" key="1">
    <citation type="submission" date="2014-06" db="EMBL/GenBank/DDBJ databases">
        <authorList>
            <person name="Swart Estienne"/>
        </authorList>
    </citation>
    <scope>NUCLEOTIDE SEQUENCE [LARGE SCALE GENOMIC DNA]</scope>
    <source>
        <strain evidence="3 4">130c</strain>
    </source>
</reference>
<proteinExistence type="predicted"/>
<feature type="compositionally biased region" description="Low complexity" evidence="2">
    <location>
        <begin position="476"/>
        <end position="496"/>
    </location>
</feature>